<sequence length="167" mass="17029">MRVSRLSVVVAAVVSAVVVVVGSEGAAVAGAGGAAAGGGGHEVDLAFHGDVTLRAGVVRVRFVPRNHGPSDLADATVRLRWSLPLVGVRRLPVGCLRSGGGGVLCRTGALEAGSLGEPVEIAARVAGRPAEVRVRIGTEWSGGAVDRNPRNNEQSVLALDTGDVYYF</sequence>
<dbReference type="RefSeq" id="WP_359357214.1">
    <property type="nucleotide sequence ID" value="NZ_JBEYXV010000025.1"/>
</dbReference>
<dbReference type="EMBL" id="JBEYXV010000025">
    <property type="protein sequence ID" value="MEU6826188.1"/>
    <property type="molecule type" value="Genomic_DNA"/>
</dbReference>
<evidence type="ECO:0000313" key="2">
    <source>
        <dbReference type="EMBL" id="MEU6826188.1"/>
    </source>
</evidence>
<evidence type="ECO:0008006" key="4">
    <source>
        <dbReference type="Google" id="ProtNLM"/>
    </source>
</evidence>
<name>A0ABV3BYU2_9ACTN</name>
<keyword evidence="3" id="KW-1185">Reference proteome</keyword>
<protein>
    <recommendedName>
        <fullName evidence="4">DUF11 domain-containing protein</fullName>
    </recommendedName>
</protein>
<organism evidence="2 3">
    <name type="scientific">Streptomyces atriruber</name>
    <dbReference type="NCBI Taxonomy" id="545121"/>
    <lineage>
        <taxon>Bacteria</taxon>
        <taxon>Bacillati</taxon>
        <taxon>Actinomycetota</taxon>
        <taxon>Actinomycetes</taxon>
        <taxon>Kitasatosporales</taxon>
        <taxon>Streptomycetaceae</taxon>
        <taxon>Streptomyces</taxon>
    </lineage>
</organism>
<keyword evidence="1" id="KW-0732">Signal</keyword>
<gene>
    <name evidence="2" type="ORF">ABZ921_36715</name>
</gene>
<evidence type="ECO:0000256" key="1">
    <source>
        <dbReference type="SAM" id="SignalP"/>
    </source>
</evidence>
<feature type="signal peptide" evidence="1">
    <location>
        <begin position="1"/>
        <end position="26"/>
    </location>
</feature>
<reference evidence="2 3" key="1">
    <citation type="submission" date="2024-06" db="EMBL/GenBank/DDBJ databases">
        <title>The Natural Products Discovery Center: Release of the First 8490 Sequenced Strains for Exploring Actinobacteria Biosynthetic Diversity.</title>
        <authorList>
            <person name="Kalkreuter E."/>
            <person name="Kautsar S.A."/>
            <person name="Yang D."/>
            <person name="Bader C.D."/>
            <person name="Teijaro C.N."/>
            <person name="Fluegel L."/>
            <person name="Davis C.M."/>
            <person name="Simpson J.R."/>
            <person name="Lauterbach L."/>
            <person name="Steele A.D."/>
            <person name="Gui C."/>
            <person name="Meng S."/>
            <person name="Li G."/>
            <person name="Viehrig K."/>
            <person name="Ye F."/>
            <person name="Su P."/>
            <person name="Kiefer A.F."/>
            <person name="Nichols A."/>
            <person name="Cepeda A.J."/>
            <person name="Yan W."/>
            <person name="Fan B."/>
            <person name="Jiang Y."/>
            <person name="Adhikari A."/>
            <person name="Zheng C.-J."/>
            <person name="Schuster L."/>
            <person name="Cowan T.M."/>
            <person name="Smanski M.J."/>
            <person name="Chevrette M.G."/>
            <person name="De Carvalho L.P.S."/>
            <person name="Shen B."/>
        </authorList>
    </citation>
    <scope>NUCLEOTIDE SEQUENCE [LARGE SCALE GENOMIC DNA]</scope>
    <source>
        <strain evidence="2 3">NPDC046838</strain>
    </source>
</reference>
<dbReference type="Proteomes" id="UP001551176">
    <property type="component" value="Unassembled WGS sequence"/>
</dbReference>
<accession>A0ABV3BYU2</accession>
<evidence type="ECO:0000313" key="3">
    <source>
        <dbReference type="Proteomes" id="UP001551176"/>
    </source>
</evidence>
<comment type="caution">
    <text evidence="2">The sequence shown here is derived from an EMBL/GenBank/DDBJ whole genome shotgun (WGS) entry which is preliminary data.</text>
</comment>
<feature type="chain" id="PRO_5045728897" description="DUF11 domain-containing protein" evidence="1">
    <location>
        <begin position="27"/>
        <end position="167"/>
    </location>
</feature>
<proteinExistence type="predicted"/>